<feature type="region of interest" description="Disordered" evidence="3">
    <location>
        <begin position="259"/>
        <end position="282"/>
    </location>
</feature>
<reference evidence="5 6" key="1">
    <citation type="journal article" date="2024" name="Plant J.">
        <title>Genome sequences and population genomics reveal climatic adaptation and genomic divergence between two closely related sweetgum species.</title>
        <authorList>
            <person name="Xu W.Q."/>
            <person name="Ren C.Q."/>
            <person name="Zhang X.Y."/>
            <person name="Comes H.P."/>
            <person name="Liu X.H."/>
            <person name="Li Y.G."/>
            <person name="Kettle C.J."/>
            <person name="Jalonen R."/>
            <person name="Gaisberger H."/>
            <person name="Ma Y.Z."/>
            <person name="Qiu Y.X."/>
        </authorList>
    </citation>
    <scope>NUCLEOTIDE SEQUENCE [LARGE SCALE GENOMIC DNA]</scope>
    <source>
        <strain evidence="5">Hangzhou</strain>
    </source>
</reference>
<comment type="caution">
    <text evidence="5">The sequence shown here is derived from an EMBL/GenBank/DDBJ whole genome shotgun (WGS) entry which is preliminary data.</text>
</comment>
<dbReference type="Proteomes" id="UP001415857">
    <property type="component" value="Unassembled WGS sequence"/>
</dbReference>
<feature type="compositionally biased region" description="Low complexity" evidence="3">
    <location>
        <begin position="306"/>
        <end position="317"/>
    </location>
</feature>
<dbReference type="AlphaFoldDB" id="A0AAP0R8Q6"/>
<feature type="compositionally biased region" description="Low complexity" evidence="3">
    <location>
        <begin position="379"/>
        <end position="391"/>
    </location>
</feature>
<keyword evidence="2" id="KW-0539">Nucleus</keyword>
<feature type="compositionally biased region" description="Polar residues" evidence="3">
    <location>
        <begin position="557"/>
        <end position="598"/>
    </location>
</feature>
<sequence>MATPSQRDETMHSGADVEAFTAALNRDIEGDTSAPRPSDSDNAVLSQGSNQTSSQLFPQWQTSSQDENVNGQSQHDQNSLQQQEQHSTEMELKQHGSGAENQQQQYDTSQELNRLPLKTKQSEDEHQQQQAGQIPLQFFQPTGMQISGKNPIPIQEPGRMHNPDSESQYSKLQKMNNQQVTATEQASNLMNRGKQVPFALLLPVILPQLEKDKAMQLQTLYARLRKNEIPKEGFVRHMRDIVGDQMLRLAVIKLTQGARNSQTGPNQFQLQSQASTQQHNLKMQSISARPFTDPQSFAQLHQKGHSSSADPSQVASSEAQGQTDSSYLGIENPAKKSQVERQSDSHGTQVSQMSSSSSLNPANQERERSTIPIQGLNKQQQQHLHFSQSSFPMYGSTGGNYHPYSGTNVNASASSLRPQHHDSQMRQVPLHPNMASNQLGGPTQAMNAMSVTKFERQSSVNDPKRVQGGSFSQLANNSTLQQNSVPWQSATNKENNNGALSSMTYVKQEPADQANEQQHKSQLSTPQGLSSISAMEVEQGNAISGALKDESSEKQSSRMSFPTSMSTLPANAVSSSMTTQLEPNVSLGSRIPSVTSPAGINARTPPKKPSVGQKKPLEALGSSPPLSSKKQKVSGAFLDQSIEQLNDVTACQRS</sequence>
<feature type="domain" description="RST" evidence="4">
    <location>
        <begin position="189"/>
        <end position="260"/>
    </location>
</feature>
<gene>
    <name evidence="5" type="ORF">L1049_025894</name>
</gene>
<dbReference type="GO" id="GO:0005669">
    <property type="term" value="C:transcription factor TFIID complex"/>
    <property type="evidence" value="ECO:0007669"/>
    <property type="project" value="InterPro"/>
</dbReference>
<feature type="compositionally biased region" description="Polar residues" evidence="3">
    <location>
        <begin position="514"/>
        <end position="529"/>
    </location>
</feature>
<dbReference type="Pfam" id="PF12174">
    <property type="entry name" value="RST"/>
    <property type="match status" value="1"/>
</dbReference>
<dbReference type="InterPro" id="IPR045144">
    <property type="entry name" value="TAF4"/>
</dbReference>
<comment type="subcellular location">
    <subcellularLocation>
        <location evidence="1">Nucleus</location>
    </subcellularLocation>
</comment>
<feature type="compositionally biased region" description="Basic and acidic residues" evidence="3">
    <location>
        <begin position="333"/>
        <end position="344"/>
    </location>
</feature>
<feature type="compositionally biased region" description="Polar residues" evidence="3">
    <location>
        <begin position="40"/>
        <end position="71"/>
    </location>
</feature>
<dbReference type="GO" id="GO:0006367">
    <property type="term" value="P:transcription initiation at RNA polymerase II promoter"/>
    <property type="evidence" value="ECO:0007669"/>
    <property type="project" value="TreeGrafter"/>
</dbReference>
<dbReference type="PANTHER" id="PTHR15138:SF14">
    <property type="entry name" value="TRANSCRIPTION INITIATION FACTOR TFIID SUBUNIT 4"/>
    <property type="match status" value="1"/>
</dbReference>
<proteinExistence type="predicted"/>
<organism evidence="5 6">
    <name type="scientific">Liquidambar formosana</name>
    <name type="common">Formosan gum</name>
    <dbReference type="NCBI Taxonomy" id="63359"/>
    <lineage>
        <taxon>Eukaryota</taxon>
        <taxon>Viridiplantae</taxon>
        <taxon>Streptophyta</taxon>
        <taxon>Embryophyta</taxon>
        <taxon>Tracheophyta</taxon>
        <taxon>Spermatophyta</taxon>
        <taxon>Magnoliopsida</taxon>
        <taxon>eudicotyledons</taxon>
        <taxon>Gunneridae</taxon>
        <taxon>Pentapetalae</taxon>
        <taxon>Saxifragales</taxon>
        <taxon>Altingiaceae</taxon>
        <taxon>Liquidambar</taxon>
    </lineage>
</organism>
<accession>A0AAP0R8Q6</accession>
<dbReference type="EMBL" id="JBBPBK010000014">
    <property type="protein sequence ID" value="KAK9270316.1"/>
    <property type="molecule type" value="Genomic_DNA"/>
</dbReference>
<protein>
    <recommendedName>
        <fullName evidence="4">RST domain-containing protein</fullName>
    </recommendedName>
</protein>
<feature type="region of interest" description="Disordered" evidence="3">
    <location>
        <begin position="1"/>
        <end position="107"/>
    </location>
</feature>
<feature type="region of interest" description="Disordered" evidence="3">
    <location>
        <begin position="298"/>
        <end position="399"/>
    </location>
</feature>
<dbReference type="InterPro" id="IPR022003">
    <property type="entry name" value="RST"/>
</dbReference>
<keyword evidence="6" id="KW-1185">Reference proteome</keyword>
<dbReference type="PROSITE" id="PS51879">
    <property type="entry name" value="RST"/>
    <property type="match status" value="1"/>
</dbReference>
<dbReference type="GO" id="GO:0003677">
    <property type="term" value="F:DNA binding"/>
    <property type="evidence" value="ECO:0007669"/>
    <property type="project" value="TreeGrafter"/>
</dbReference>
<feature type="region of interest" description="Disordered" evidence="3">
    <location>
        <begin position="509"/>
        <end position="529"/>
    </location>
</feature>
<evidence type="ECO:0000256" key="1">
    <source>
        <dbReference type="ARBA" id="ARBA00004123"/>
    </source>
</evidence>
<evidence type="ECO:0000259" key="4">
    <source>
        <dbReference type="PROSITE" id="PS51879"/>
    </source>
</evidence>
<feature type="compositionally biased region" description="Polar residues" evidence="3">
    <location>
        <begin position="345"/>
        <end position="363"/>
    </location>
</feature>
<feature type="compositionally biased region" description="Basic and acidic residues" evidence="3">
    <location>
        <begin position="547"/>
        <end position="556"/>
    </location>
</feature>
<feature type="compositionally biased region" description="Low complexity" evidence="3">
    <location>
        <begin position="267"/>
        <end position="278"/>
    </location>
</feature>
<feature type="compositionally biased region" description="Basic and acidic residues" evidence="3">
    <location>
        <begin position="1"/>
        <end position="11"/>
    </location>
</feature>
<feature type="region of interest" description="Disordered" evidence="3">
    <location>
        <begin position="545"/>
        <end position="634"/>
    </location>
</feature>
<evidence type="ECO:0000256" key="3">
    <source>
        <dbReference type="SAM" id="MobiDB-lite"/>
    </source>
</evidence>
<feature type="compositionally biased region" description="Low complexity" evidence="3">
    <location>
        <begin position="72"/>
        <end position="85"/>
    </location>
</feature>
<dbReference type="PANTHER" id="PTHR15138">
    <property type="entry name" value="TRANSCRIPTION INITIATION FACTOR TFIID SUBUNIT 4"/>
    <property type="match status" value="1"/>
</dbReference>
<dbReference type="GO" id="GO:0016251">
    <property type="term" value="F:RNA polymerase II general transcription initiation factor activity"/>
    <property type="evidence" value="ECO:0007669"/>
    <property type="project" value="TreeGrafter"/>
</dbReference>
<evidence type="ECO:0000256" key="2">
    <source>
        <dbReference type="ARBA" id="ARBA00023242"/>
    </source>
</evidence>
<name>A0AAP0R8Q6_LIQFO</name>
<evidence type="ECO:0000313" key="5">
    <source>
        <dbReference type="EMBL" id="KAK9270316.1"/>
    </source>
</evidence>
<evidence type="ECO:0000313" key="6">
    <source>
        <dbReference type="Proteomes" id="UP001415857"/>
    </source>
</evidence>